<feature type="signal peptide" evidence="1">
    <location>
        <begin position="1"/>
        <end position="21"/>
    </location>
</feature>
<keyword evidence="1" id="KW-0732">Signal</keyword>
<accession>A0ABT8LXA7</accession>
<keyword evidence="4" id="KW-1185">Reference proteome</keyword>
<name>A0ABT8LXA7_9GAMM</name>
<evidence type="ECO:0000256" key="1">
    <source>
        <dbReference type="SAM" id="SignalP"/>
    </source>
</evidence>
<sequence length="162" mass="18433">MKKFSSISVFIALVIASTASASVERQIGDLRVTDGKTNKTIVLTKDTIAKLPTTTITTSTAWTGRDKFTGISFKDVLIKAGVKGKTVRVQALNDYWVDIPMTDIENYNIILANKRNDVELRVRNFGPYFVIYPLDEHYEELNKPIFYSRFVWQVEHLTVDPK</sequence>
<protein>
    <submittedName>
        <fullName evidence="3">Molybdopterin-dependent oxidoreductase</fullName>
    </submittedName>
</protein>
<organism evidence="3 4">
    <name type="scientific">Serratia bockelmannii</name>
    <dbReference type="NCBI Taxonomy" id="2703793"/>
    <lineage>
        <taxon>Bacteria</taxon>
        <taxon>Pseudomonadati</taxon>
        <taxon>Pseudomonadota</taxon>
        <taxon>Gammaproteobacteria</taxon>
        <taxon>Enterobacterales</taxon>
        <taxon>Yersiniaceae</taxon>
        <taxon>Serratia</taxon>
    </lineage>
</organism>
<feature type="domain" description="Oxidoreductase molybdopterin-binding" evidence="2">
    <location>
        <begin position="57"/>
        <end position="128"/>
    </location>
</feature>
<evidence type="ECO:0000259" key="2">
    <source>
        <dbReference type="Pfam" id="PF00174"/>
    </source>
</evidence>
<dbReference type="Pfam" id="PF00174">
    <property type="entry name" value="Oxidored_molyb"/>
    <property type="match status" value="1"/>
</dbReference>
<dbReference type="Proteomes" id="UP001176500">
    <property type="component" value="Unassembled WGS sequence"/>
</dbReference>
<dbReference type="RefSeq" id="WP_301481425.1">
    <property type="nucleotide sequence ID" value="NZ_JASMRX010000046.1"/>
</dbReference>
<dbReference type="EMBL" id="JASMRX010000046">
    <property type="protein sequence ID" value="MDN6881932.1"/>
    <property type="molecule type" value="Genomic_DNA"/>
</dbReference>
<proteinExistence type="predicted"/>
<evidence type="ECO:0000313" key="3">
    <source>
        <dbReference type="EMBL" id="MDN6881932.1"/>
    </source>
</evidence>
<evidence type="ECO:0000313" key="4">
    <source>
        <dbReference type="Proteomes" id="UP001176500"/>
    </source>
</evidence>
<dbReference type="InterPro" id="IPR000572">
    <property type="entry name" value="OxRdtase_Mopterin-bd_dom"/>
</dbReference>
<feature type="chain" id="PRO_5045448789" evidence="1">
    <location>
        <begin position="22"/>
        <end position="162"/>
    </location>
</feature>
<reference evidence="3" key="1">
    <citation type="submission" date="2023-05" db="EMBL/GenBank/DDBJ databases">
        <title>Cannabis rhizosphere genomes.</title>
        <authorList>
            <person name="Goff K.L."/>
        </authorList>
    </citation>
    <scope>NUCLEOTIDE SEQUENCE</scope>
    <source>
        <strain evidence="3">SPPC 2817</strain>
    </source>
</reference>
<gene>
    <name evidence="3" type="ORF">QO199_25160</name>
</gene>
<comment type="caution">
    <text evidence="3">The sequence shown here is derived from an EMBL/GenBank/DDBJ whole genome shotgun (WGS) entry which is preliminary data.</text>
</comment>